<gene>
    <name evidence="4" type="ORF">EDC65_5274</name>
</gene>
<evidence type="ECO:0000313" key="5">
    <source>
        <dbReference type="Proteomes" id="UP000278222"/>
    </source>
</evidence>
<dbReference type="PANTHER" id="PTHR30137:SF20">
    <property type="entry name" value="N-ACETYL-S-ALKYLCYSTEINE MONOOXYGENASE"/>
    <property type="match status" value="1"/>
</dbReference>
<evidence type="ECO:0000256" key="2">
    <source>
        <dbReference type="ARBA" id="ARBA00074555"/>
    </source>
</evidence>
<comment type="caution">
    <text evidence="4">The sequence shown here is derived from an EMBL/GenBank/DDBJ whole genome shotgun (WGS) entry which is preliminary data.</text>
</comment>
<evidence type="ECO:0000259" key="3">
    <source>
        <dbReference type="Pfam" id="PF00296"/>
    </source>
</evidence>
<dbReference type="GO" id="GO:0016705">
    <property type="term" value="F:oxidoreductase activity, acting on paired donors, with incorporation or reduction of molecular oxygen"/>
    <property type="evidence" value="ECO:0007669"/>
    <property type="project" value="InterPro"/>
</dbReference>
<dbReference type="Pfam" id="PF00296">
    <property type="entry name" value="Bac_luciferase"/>
    <property type="match status" value="1"/>
</dbReference>
<proteinExistence type="predicted"/>
<name>A0A3N1KTI2_9PROT</name>
<dbReference type="CDD" id="cd00347">
    <property type="entry name" value="Flavin_utilizing_monoxygenases"/>
    <property type="match status" value="1"/>
</dbReference>
<comment type="similarity">
    <text evidence="1">To bacterial alkanal monooxygenase alpha and beta chains.</text>
</comment>
<dbReference type="EMBL" id="RJKX01000018">
    <property type="protein sequence ID" value="ROP81416.1"/>
    <property type="molecule type" value="Genomic_DNA"/>
</dbReference>
<accession>A0A3N1KTI2</accession>
<feature type="domain" description="Luciferase-like" evidence="3">
    <location>
        <begin position="15"/>
        <end position="303"/>
    </location>
</feature>
<dbReference type="FunFam" id="3.20.20.30:FF:000002">
    <property type="entry name" value="LLM class flavin-dependent oxidoreductase"/>
    <property type="match status" value="1"/>
</dbReference>
<dbReference type="PANTHER" id="PTHR30137">
    <property type="entry name" value="LUCIFERASE-LIKE MONOOXYGENASE"/>
    <property type="match status" value="1"/>
</dbReference>
<dbReference type="Gene3D" id="3.20.20.30">
    <property type="entry name" value="Luciferase-like domain"/>
    <property type="match status" value="1"/>
</dbReference>
<dbReference type="Proteomes" id="UP000278222">
    <property type="component" value="Unassembled WGS sequence"/>
</dbReference>
<keyword evidence="5" id="KW-1185">Reference proteome</keyword>
<dbReference type="OrthoDB" id="9780518at2"/>
<reference evidence="4 5" key="1">
    <citation type="submission" date="2018-11" db="EMBL/GenBank/DDBJ databases">
        <title>Genomic Encyclopedia of Type Strains, Phase IV (KMG-IV): sequencing the most valuable type-strain genomes for metagenomic binning, comparative biology and taxonomic classification.</title>
        <authorList>
            <person name="Goeker M."/>
        </authorList>
    </citation>
    <scope>NUCLEOTIDE SEQUENCE [LARGE SCALE GENOMIC DNA]</scope>
    <source>
        <strain evidence="4 5">DSM 5900</strain>
    </source>
</reference>
<dbReference type="AlphaFoldDB" id="A0A3N1KTI2"/>
<organism evidence="4 5">
    <name type="scientific">Stella humosa</name>
    <dbReference type="NCBI Taxonomy" id="94"/>
    <lineage>
        <taxon>Bacteria</taxon>
        <taxon>Pseudomonadati</taxon>
        <taxon>Pseudomonadota</taxon>
        <taxon>Alphaproteobacteria</taxon>
        <taxon>Rhodospirillales</taxon>
        <taxon>Stellaceae</taxon>
        <taxon>Stella</taxon>
    </lineage>
</organism>
<sequence length="337" mass="37292">MPLAISILDQSIAAAGRPQGQAIRDTIALAQHCERLGYARFWVSEHHNHPTIVGAAPEILIAAIAATTSRIRVGSAGVMLPHYSAYKVAEQFRVLDAIAPGRIDLGLGRAPGSDGRTAFALHPLANERPDQFPSDVRDLQLWLAGEPLPEGHPFRTVHAYPQGDTVPEMWILGSSDFGARVAAHFGLPYSFAWFFTDGQGGQQALDLYRAGYQPSPRHPEPKAGICVWALAADTEEEAQHYFTSRAKWRLFRDRGIYGPLEAPEEAAAYPFGDAEKARIAEMRRNAFVGTGPVVAQRIRDLARRLDLQELAIVTWAHEEQVRHRSYELLARELLPQL</sequence>
<dbReference type="NCBIfam" id="TIGR03558">
    <property type="entry name" value="oxido_grp_1"/>
    <property type="match status" value="1"/>
</dbReference>
<dbReference type="InterPro" id="IPR011251">
    <property type="entry name" value="Luciferase-like_dom"/>
</dbReference>
<dbReference type="InterPro" id="IPR050766">
    <property type="entry name" value="Bact_Lucif_Oxidored"/>
</dbReference>
<dbReference type="RefSeq" id="WP_123695272.1">
    <property type="nucleotide sequence ID" value="NZ_AP019700.1"/>
</dbReference>
<dbReference type="SUPFAM" id="SSF51679">
    <property type="entry name" value="Bacterial luciferase-like"/>
    <property type="match status" value="1"/>
</dbReference>
<dbReference type="InterPro" id="IPR019949">
    <property type="entry name" value="CmoO-like"/>
</dbReference>
<evidence type="ECO:0000256" key="1">
    <source>
        <dbReference type="ARBA" id="ARBA00007789"/>
    </source>
</evidence>
<protein>
    <recommendedName>
        <fullName evidence="2">Luciferase-like monooxygenase</fullName>
    </recommendedName>
</protein>
<dbReference type="GO" id="GO:0005829">
    <property type="term" value="C:cytosol"/>
    <property type="evidence" value="ECO:0007669"/>
    <property type="project" value="TreeGrafter"/>
</dbReference>
<evidence type="ECO:0000313" key="4">
    <source>
        <dbReference type="EMBL" id="ROP81416.1"/>
    </source>
</evidence>
<dbReference type="InterPro" id="IPR036661">
    <property type="entry name" value="Luciferase-like_sf"/>
</dbReference>